<evidence type="ECO:0000313" key="2">
    <source>
        <dbReference type="EMBL" id="CCC95621.1"/>
    </source>
</evidence>
<dbReference type="VEuPathDB" id="TriTrypDB:TcIL3000.11.11060"/>
<feature type="transmembrane region" description="Helical" evidence="1">
    <location>
        <begin position="108"/>
        <end position="127"/>
    </location>
</feature>
<gene>
    <name evidence="2" type="ORF">TCIL3000_11_11060</name>
</gene>
<feature type="transmembrane region" description="Helical" evidence="1">
    <location>
        <begin position="36"/>
        <end position="67"/>
    </location>
</feature>
<dbReference type="EMBL" id="HE575324">
    <property type="protein sequence ID" value="CCC95621.1"/>
    <property type="molecule type" value="Genomic_DNA"/>
</dbReference>
<accession>G0V1V0</accession>
<reference evidence="2" key="1">
    <citation type="journal article" date="2012" name="Proc. Natl. Acad. Sci. U.S.A.">
        <title>Antigenic diversity is generated by distinct evolutionary mechanisms in African trypanosome species.</title>
        <authorList>
            <person name="Jackson A.P."/>
            <person name="Berry A."/>
            <person name="Aslett M."/>
            <person name="Allison H.C."/>
            <person name="Burton P."/>
            <person name="Vavrova-Anderson J."/>
            <person name="Brown R."/>
            <person name="Browne H."/>
            <person name="Corton N."/>
            <person name="Hauser H."/>
            <person name="Gamble J."/>
            <person name="Gilderthorp R."/>
            <person name="Marcello L."/>
            <person name="McQuillan J."/>
            <person name="Otto T.D."/>
            <person name="Quail M.A."/>
            <person name="Sanders M.J."/>
            <person name="van Tonder A."/>
            <person name="Ginger M.L."/>
            <person name="Field M.C."/>
            <person name="Barry J.D."/>
            <person name="Hertz-Fowler C."/>
            <person name="Berriman M."/>
        </authorList>
    </citation>
    <scope>NUCLEOTIDE SEQUENCE</scope>
    <source>
        <strain evidence="2">IL3000</strain>
    </source>
</reference>
<feature type="transmembrane region" description="Helical" evidence="1">
    <location>
        <begin position="12"/>
        <end position="30"/>
    </location>
</feature>
<name>G0V1V0_TRYCI</name>
<organism evidence="2">
    <name type="scientific">Trypanosoma congolense (strain IL3000)</name>
    <dbReference type="NCBI Taxonomy" id="1068625"/>
    <lineage>
        <taxon>Eukaryota</taxon>
        <taxon>Discoba</taxon>
        <taxon>Euglenozoa</taxon>
        <taxon>Kinetoplastea</taxon>
        <taxon>Metakinetoplastina</taxon>
        <taxon>Trypanosomatida</taxon>
        <taxon>Trypanosomatidae</taxon>
        <taxon>Trypanosoma</taxon>
        <taxon>Nannomonas</taxon>
    </lineage>
</organism>
<keyword evidence="1" id="KW-0472">Membrane</keyword>
<dbReference type="AlphaFoldDB" id="G0V1V0"/>
<keyword evidence="1" id="KW-1133">Transmembrane helix</keyword>
<protein>
    <submittedName>
        <fullName evidence="2">Uncharacterized protein TCIL3000_11_11060</fullName>
    </submittedName>
</protein>
<evidence type="ECO:0000256" key="1">
    <source>
        <dbReference type="SAM" id="Phobius"/>
    </source>
</evidence>
<keyword evidence="1" id="KW-0812">Transmembrane</keyword>
<sequence length="169" mass="19491">MTLCFTRIPPCLFLFFSSFFFSFLLFAILTGKHIYIYIYIYVISLLYFMSTLTAQPPLSFAIIFILFPWHLVCGSTVPLYLPLFLVPFAFELTLPIHFLFFSCTYSPIYLQIVLPPTPPLVICVLWCRKWHQSMTQGTFMHLVACVLSSSVEGEGIFILASFGPLQWIQ</sequence>
<proteinExistence type="predicted"/>